<reference evidence="1 2" key="1">
    <citation type="submission" date="2019-05" db="EMBL/GenBank/DDBJ databases">
        <title>Another draft genome of Portunus trituberculatus and its Hox gene families provides insights of decapod evolution.</title>
        <authorList>
            <person name="Jeong J.-H."/>
            <person name="Song I."/>
            <person name="Kim S."/>
            <person name="Choi T."/>
            <person name="Kim D."/>
            <person name="Ryu S."/>
            <person name="Kim W."/>
        </authorList>
    </citation>
    <scope>NUCLEOTIDE SEQUENCE [LARGE SCALE GENOMIC DNA]</scope>
    <source>
        <tissue evidence="1">Muscle</tissue>
    </source>
</reference>
<accession>A0A5B7I8T5</accession>
<protein>
    <submittedName>
        <fullName evidence="1">Uncharacterized protein</fullName>
    </submittedName>
</protein>
<proteinExistence type="predicted"/>
<dbReference type="Proteomes" id="UP000324222">
    <property type="component" value="Unassembled WGS sequence"/>
</dbReference>
<name>A0A5B7I8T5_PORTR</name>
<comment type="caution">
    <text evidence="1">The sequence shown here is derived from an EMBL/GenBank/DDBJ whole genome shotgun (WGS) entry which is preliminary data.</text>
</comment>
<sequence length="75" mass="8369">MTADLATCVQESQPSSCQYSRHAYLLLVSRVGDKKNTTQQPTNHRCERRLMDSCSCILHAGDWLPCTLVAKSLLS</sequence>
<evidence type="ECO:0000313" key="2">
    <source>
        <dbReference type="Proteomes" id="UP000324222"/>
    </source>
</evidence>
<organism evidence="1 2">
    <name type="scientific">Portunus trituberculatus</name>
    <name type="common">Swimming crab</name>
    <name type="synonym">Neptunus trituberculatus</name>
    <dbReference type="NCBI Taxonomy" id="210409"/>
    <lineage>
        <taxon>Eukaryota</taxon>
        <taxon>Metazoa</taxon>
        <taxon>Ecdysozoa</taxon>
        <taxon>Arthropoda</taxon>
        <taxon>Crustacea</taxon>
        <taxon>Multicrustacea</taxon>
        <taxon>Malacostraca</taxon>
        <taxon>Eumalacostraca</taxon>
        <taxon>Eucarida</taxon>
        <taxon>Decapoda</taxon>
        <taxon>Pleocyemata</taxon>
        <taxon>Brachyura</taxon>
        <taxon>Eubrachyura</taxon>
        <taxon>Portunoidea</taxon>
        <taxon>Portunidae</taxon>
        <taxon>Portuninae</taxon>
        <taxon>Portunus</taxon>
    </lineage>
</organism>
<gene>
    <name evidence="1" type="ORF">E2C01_075528</name>
</gene>
<evidence type="ECO:0000313" key="1">
    <source>
        <dbReference type="EMBL" id="MPC80930.1"/>
    </source>
</evidence>
<dbReference type="AlphaFoldDB" id="A0A5B7I8T5"/>
<dbReference type="EMBL" id="VSRR010055434">
    <property type="protein sequence ID" value="MPC80930.1"/>
    <property type="molecule type" value="Genomic_DNA"/>
</dbReference>
<keyword evidence="2" id="KW-1185">Reference proteome</keyword>